<reference evidence="1 2" key="1">
    <citation type="submission" date="2017-03" db="EMBL/GenBank/DDBJ databases">
        <authorList>
            <person name="Afonso C.L."/>
            <person name="Miller P.J."/>
            <person name="Scott M.A."/>
            <person name="Spackman E."/>
            <person name="Goraichik I."/>
            <person name="Dimitrov K.M."/>
            <person name="Suarez D.L."/>
            <person name="Swayne D.E."/>
        </authorList>
    </citation>
    <scope>NUCLEOTIDE SEQUENCE [LARGE SCALE GENOMIC DNA]</scope>
    <source>
        <strain evidence="1">SB41UT1</strain>
    </source>
</reference>
<evidence type="ECO:0008006" key="3">
    <source>
        <dbReference type="Google" id="ProtNLM"/>
    </source>
</evidence>
<dbReference type="GO" id="GO:0015035">
    <property type="term" value="F:protein-disulfide reductase activity"/>
    <property type="evidence" value="ECO:0007669"/>
    <property type="project" value="InterPro"/>
</dbReference>
<dbReference type="OrthoDB" id="5294764at2"/>
<proteinExistence type="predicted"/>
<evidence type="ECO:0000313" key="1">
    <source>
        <dbReference type="EMBL" id="SMA49406.1"/>
    </source>
</evidence>
<sequence length="145" mass="16635">MGLRTADITFPVTLFYDGNCPVCMKEIRWLREKDQHQRLILENIQLPGFSERFPFLDPVELDRLLHARLGDGKIVTGVDATLAAWAAVDKGFWIAPLRWPILGWLADLGYRVFARNRHGIARRFAWYFGQPGCDGESCSIDNRTK</sequence>
<dbReference type="RefSeq" id="WP_087111725.1">
    <property type="nucleotide sequence ID" value="NZ_CBCSCN010000007.1"/>
</dbReference>
<dbReference type="InterPro" id="IPR044691">
    <property type="entry name" value="DCC1_Trx"/>
</dbReference>
<dbReference type="AlphaFoldDB" id="A0A1X7AMU1"/>
<accession>A0A1X7AMU1</accession>
<gene>
    <name evidence="1" type="ORF">EHSB41UT_03242</name>
</gene>
<evidence type="ECO:0000313" key="2">
    <source>
        <dbReference type="Proteomes" id="UP000196573"/>
    </source>
</evidence>
<protein>
    <recommendedName>
        <fullName evidence="3">Thiol-disulfide oxidoreductase DCC</fullName>
    </recommendedName>
</protein>
<keyword evidence="2" id="KW-1185">Reference proteome</keyword>
<dbReference type="Proteomes" id="UP000196573">
    <property type="component" value="Unassembled WGS sequence"/>
</dbReference>
<organism evidence="1 2">
    <name type="scientific">Parendozoicomonas haliclonae</name>
    <dbReference type="NCBI Taxonomy" id="1960125"/>
    <lineage>
        <taxon>Bacteria</taxon>
        <taxon>Pseudomonadati</taxon>
        <taxon>Pseudomonadota</taxon>
        <taxon>Gammaproteobacteria</taxon>
        <taxon>Oceanospirillales</taxon>
        <taxon>Endozoicomonadaceae</taxon>
        <taxon>Parendozoicomonas</taxon>
    </lineage>
</organism>
<dbReference type="InterPro" id="IPR007263">
    <property type="entry name" value="DCC1-like"/>
</dbReference>
<dbReference type="PANTHER" id="PTHR34290">
    <property type="entry name" value="SI:CH73-390P7.2"/>
    <property type="match status" value="1"/>
</dbReference>
<dbReference type="EMBL" id="FWPT01000007">
    <property type="protein sequence ID" value="SMA49406.1"/>
    <property type="molecule type" value="Genomic_DNA"/>
</dbReference>
<dbReference type="PANTHER" id="PTHR34290:SF2">
    <property type="entry name" value="OS04G0668800 PROTEIN"/>
    <property type="match status" value="1"/>
</dbReference>
<dbReference type="Pfam" id="PF04134">
    <property type="entry name" value="DCC1-like"/>
    <property type="match status" value="1"/>
</dbReference>
<name>A0A1X7AMU1_9GAMM</name>